<evidence type="ECO:0000313" key="1">
    <source>
        <dbReference type="EMBL" id="SEA98306.1"/>
    </source>
</evidence>
<accession>A0A174I941</accession>
<sequence>MYTLTEIREELKIKERSVNDLIRYIKTRTDDNPNYSLLLGAGCSVGIN</sequence>
<dbReference type="AlphaFoldDB" id="A0A174I941"/>
<protein>
    <submittedName>
        <fullName evidence="1">Uncharacterized protein</fullName>
    </submittedName>
</protein>
<gene>
    <name evidence="1" type="ORF">SAMN04487924_12136</name>
    <name evidence="2" type="ORF">SAMN05216250_1622</name>
</gene>
<dbReference type="Proteomes" id="UP000183040">
    <property type="component" value="Unassembled WGS sequence"/>
</dbReference>
<name>A0A174I941_9BACE</name>
<dbReference type="Proteomes" id="UP000183766">
    <property type="component" value="Unassembled WGS sequence"/>
</dbReference>
<evidence type="ECO:0000313" key="4">
    <source>
        <dbReference type="Proteomes" id="UP000183766"/>
    </source>
</evidence>
<proteinExistence type="predicted"/>
<dbReference type="EMBL" id="FNRP01000021">
    <property type="protein sequence ID" value="SEA98306.1"/>
    <property type="molecule type" value="Genomic_DNA"/>
</dbReference>
<dbReference type="EMBL" id="FOUM01000062">
    <property type="protein sequence ID" value="SFO06746.1"/>
    <property type="molecule type" value="Genomic_DNA"/>
</dbReference>
<evidence type="ECO:0000313" key="2">
    <source>
        <dbReference type="EMBL" id="SFO06746.1"/>
    </source>
</evidence>
<evidence type="ECO:0000313" key="3">
    <source>
        <dbReference type="Proteomes" id="UP000183040"/>
    </source>
</evidence>
<reference evidence="3 4" key="1">
    <citation type="submission" date="2016-10" db="EMBL/GenBank/DDBJ databases">
        <authorList>
            <person name="de Groot N.N."/>
        </authorList>
    </citation>
    <scope>NUCLEOTIDE SEQUENCE [LARGE SCALE GENOMIC DNA]</scope>
    <source>
        <strain evidence="2 4">NLAE-zl-C202</strain>
        <strain evidence="1 3">NLAE-zl-G339</strain>
    </source>
</reference>
<organism evidence="1 3">
    <name type="scientific">Bacteroides xylanisolvens</name>
    <dbReference type="NCBI Taxonomy" id="371601"/>
    <lineage>
        <taxon>Bacteria</taxon>
        <taxon>Pseudomonadati</taxon>
        <taxon>Bacteroidota</taxon>
        <taxon>Bacteroidia</taxon>
        <taxon>Bacteroidales</taxon>
        <taxon>Bacteroidaceae</taxon>
        <taxon>Bacteroides</taxon>
    </lineage>
</organism>